<keyword evidence="2" id="KW-1185">Reference proteome</keyword>
<name>A0AAV7L194_PLEWA</name>
<organism evidence="1 2">
    <name type="scientific">Pleurodeles waltl</name>
    <name type="common">Iberian ribbed newt</name>
    <dbReference type="NCBI Taxonomy" id="8319"/>
    <lineage>
        <taxon>Eukaryota</taxon>
        <taxon>Metazoa</taxon>
        <taxon>Chordata</taxon>
        <taxon>Craniata</taxon>
        <taxon>Vertebrata</taxon>
        <taxon>Euteleostomi</taxon>
        <taxon>Amphibia</taxon>
        <taxon>Batrachia</taxon>
        <taxon>Caudata</taxon>
        <taxon>Salamandroidea</taxon>
        <taxon>Salamandridae</taxon>
        <taxon>Pleurodelinae</taxon>
        <taxon>Pleurodeles</taxon>
    </lineage>
</organism>
<gene>
    <name evidence="1" type="ORF">NDU88_004379</name>
</gene>
<dbReference type="AlphaFoldDB" id="A0AAV7L194"/>
<evidence type="ECO:0000313" key="2">
    <source>
        <dbReference type="Proteomes" id="UP001066276"/>
    </source>
</evidence>
<sequence length="71" mass="8273">MPIQCARSQCRPHRTLHRRYSQPLRAPPLNYTPECFRVVLRLQHGAAHLRHCALVTYGAAQLRDCYCAHYV</sequence>
<reference evidence="1" key="1">
    <citation type="journal article" date="2022" name="bioRxiv">
        <title>Sequencing and chromosome-scale assembly of the giantPleurodeles waltlgenome.</title>
        <authorList>
            <person name="Brown T."/>
            <person name="Elewa A."/>
            <person name="Iarovenko S."/>
            <person name="Subramanian E."/>
            <person name="Araus A.J."/>
            <person name="Petzold A."/>
            <person name="Susuki M."/>
            <person name="Suzuki K.-i.T."/>
            <person name="Hayashi T."/>
            <person name="Toyoda A."/>
            <person name="Oliveira C."/>
            <person name="Osipova E."/>
            <person name="Leigh N.D."/>
            <person name="Simon A."/>
            <person name="Yun M.H."/>
        </authorList>
    </citation>
    <scope>NUCLEOTIDE SEQUENCE</scope>
    <source>
        <strain evidence="1">20211129_DDA</strain>
        <tissue evidence="1">Liver</tissue>
    </source>
</reference>
<protein>
    <submittedName>
        <fullName evidence="1">Uncharacterized protein</fullName>
    </submittedName>
</protein>
<dbReference type="Proteomes" id="UP001066276">
    <property type="component" value="Chromosome 12"/>
</dbReference>
<evidence type="ECO:0000313" key="1">
    <source>
        <dbReference type="EMBL" id="KAJ1084227.1"/>
    </source>
</evidence>
<accession>A0AAV7L194</accession>
<comment type="caution">
    <text evidence="1">The sequence shown here is derived from an EMBL/GenBank/DDBJ whole genome shotgun (WGS) entry which is preliminary data.</text>
</comment>
<proteinExistence type="predicted"/>
<dbReference type="EMBL" id="JANPWB010000016">
    <property type="protein sequence ID" value="KAJ1084227.1"/>
    <property type="molecule type" value="Genomic_DNA"/>
</dbReference>